<organism evidence="12 13">
    <name type="scientific">Halomicronema hongdechloris C2206</name>
    <dbReference type="NCBI Taxonomy" id="1641165"/>
    <lineage>
        <taxon>Bacteria</taxon>
        <taxon>Bacillati</taxon>
        <taxon>Cyanobacteriota</taxon>
        <taxon>Cyanophyceae</taxon>
        <taxon>Nodosilineales</taxon>
        <taxon>Nodosilineaceae</taxon>
        <taxon>Halomicronema</taxon>
    </lineage>
</organism>
<feature type="transmembrane region" description="Helical" evidence="9">
    <location>
        <begin position="7"/>
        <end position="31"/>
    </location>
</feature>
<keyword evidence="4 10" id="KW-1003">Cell membrane</keyword>
<dbReference type="CDD" id="cd06261">
    <property type="entry name" value="TM_PBP2"/>
    <property type="match status" value="1"/>
</dbReference>
<feature type="transmembrane region" description="Helical" evidence="9">
    <location>
        <begin position="193"/>
        <end position="214"/>
    </location>
</feature>
<evidence type="ECO:0000256" key="6">
    <source>
        <dbReference type="ARBA" id="ARBA00022692"/>
    </source>
</evidence>
<comment type="function">
    <text evidence="10">Part of the binding-protein-dependent transport system for phosphate; probably responsible for the translocation of the substrate across the membrane.</text>
</comment>
<dbReference type="InterPro" id="IPR000515">
    <property type="entry name" value="MetI-like"/>
</dbReference>
<dbReference type="GO" id="GO:0005886">
    <property type="term" value="C:plasma membrane"/>
    <property type="evidence" value="ECO:0007669"/>
    <property type="project" value="UniProtKB-SubCell"/>
</dbReference>
<dbReference type="NCBIfam" id="TIGR02138">
    <property type="entry name" value="phosphate_pstC"/>
    <property type="match status" value="1"/>
</dbReference>
<name>A0A1Z3HJC4_9CYAN</name>
<dbReference type="Gene3D" id="1.10.3720.10">
    <property type="entry name" value="MetI-like"/>
    <property type="match status" value="1"/>
</dbReference>
<accession>A0A1Z3HJC4</accession>
<keyword evidence="5 10" id="KW-0592">Phosphate transport</keyword>
<evidence type="ECO:0000256" key="5">
    <source>
        <dbReference type="ARBA" id="ARBA00022592"/>
    </source>
</evidence>
<feature type="transmembrane region" description="Helical" evidence="9">
    <location>
        <begin position="96"/>
        <end position="120"/>
    </location>
</feature>
<keyword evidence="7 9" id="KW-1133">Transmembrane helix</keyword>
<sequence>MVLAQASAIAVAGLLVAIALTLLIVALPAIQTYGLSFLTGRVWDPVAGQQVFGVLPMIIGTAASSGLALLLAVPVGVGSAIFLSEDFLPLPLQRRLVSLVELLAAIPSVVYGFWGLVVLIPRLQPLGWWLHTHLGWMPLFSTPPVGPGLLPAAIVLAIMIVPLITAIAWDALMAVPLELRLAAAALGASRWSALLGVLIPAAGAGIMGVFLLALGRALGETMAVTMVIGNANQLSPSLLAPANTLASLLVNQFTEARGMQISALMYAGLVLLLISSLLVNLLADWIVRGAHHRSRR</sequence>
<evidence type="ECO:0000313" key="13">
    <source>
        <dbReference type="Proteomes" id="UP000191901"/>
    </source>
</evidence>
<keyword evidence="8 9" id="KW-0472">Membrane</keyword>
<dbReference type="GO" id="GO:0005315">
    <property type="term" value="F:phosphate transmembrane transporter activity"/>
    <property type="evidence" value="ECO:0007669"/>
    <property type="project" value="InterPro"/>
</dbReference>
<evidence type="ECO:0000256" key="1">
    <source>
        <dbReference type="ARBA" id="ARBA00004651"/>
    </source>
</evidence>
<feature type="transmembrane region" description="Helical" evidence="9">
    <location>
        <begin position="51"/>
        <end position="84"/>
    </location>
</feature>
<evidence type="ECO:0000313" key="12">
    <source>
        <dbReference type="EMBL" id="ASC70412.1"/>
    </source>
</evidence>
<gene>
    <name evidence="12" type="primary">ptsC_1</name>
    <name evidence="12" type="ORF">XM38_013510</name>
</gene>
<dbReference type="InterPro" id="IPR011864">
    <property type="entry name" value="Phosphate_PstC"/>
</dbReference>
<dbReference type="PANTHER" id="PTHR30425:SF1">
    <property type="entry name" value="PHOSPHATE TRANSPORT SYSTEM PERMEASE PROTEIN PSTC"/>
    <property type="match status" value="1"/>
</dbReference>
<proteinExistence type="inferred from homology"/>
<comment type="subcellular location">
    <subcellularLocation>
        <location evidence="1 9">Cell membrane</location>
        <topology evidence="1 9">Multi-pass membrane protein</topology>
    </subcellularLocation>
</comment>
<protein>
    <recommendedName>
        <fullName evidence="10">Phosphate transport system permease protein</fullName>
    </recommendedName>
</protein>
<dbReference type="AlphaFoldDB" id="A0A1Z3HJC4"/>
<feature type="transmembrane region" description="Helical" evidence="9">
    <location>
        <begin position="149"/>
        <end position="172"/>
    </location>
</feature>
<keyword evidence="13" id="KW-1185">Reference proteome</keyword>
<dbReference type="KEGG" id="hhg:XM38_013510"/>
<dbReference type="Pfam" id="PF00528">
    <property type="entry name" value="BPD_transp_1"/>
    <property type="match status" value="1"/>
</dbReference>
<evidence type="ECO:0000256" key="2">
    <source>
        <dbReference type="ARBA" id="ARBA00007069"/>
    </source>
</evidence>
<feature type="transmembrane region" description="Helical" evidence="9">
    <location>
        <begin position="263"/>
        <end position="287"/>
    </location>
</feature>
<dbReference type="SUPFAM" id="SSF161098">
    <property type="entry name" value="MetI-like"/>
    <property type="match status" value="1"/>
</dbReference>
<comment type="similarity">
    <text evidence="2 10">Belongs to the binding-protein-dependent transport system permease family. CysTW subfamily.</text>
</comment>
<evidence type="ECO:0000256" key="7">
    <source>
        <dbReference type="ARBA" id="ARBA00022989"/>
    </source>
</evidence>
<evidence type="ECO:0000259" key="11">
    <source>
        <dbReference type="PROSITE" id="PS50928"/>
    </source>
</evidence>
<feature type="domain" description="ABC transmembrane type-1" evidence="11">
    <location>
        <begin position="58"/>
        <end position="283"/>
    </location>
</feature>
<reference evidence="12 13" key="1">
    <citation type="journal article" date="2016" name="Biochim. Biophys. Acta">
        <title>Characterization of red-shifted phycobilisomes isolated from the chlorophyll f-containing cyanobacterium Halomicronema hongdechloris.</title>
        <authorList>
            <person name="Li Y."/>
            <person name="Lin Y."/>
            <person name="Garvey C.J."/>
            <person name="Birch D."/>
            <person name="Corkery R.W."/>
            <person name="Loughlin P.C."/>
            <person name="Scheer H."/>
            <person name="Willows R.D."/>
            <person name="Chen M."/>
        </authorList>
    </citation>
    <scope>NUCLEOTIDE SEQUENCE [LARGE SCALE GENOMIC DNA]</scope>
    <source>
        <strain evidence="12 13">C2206</strain>
    </source>
</reference>
<evidence type="ECO:0000256" key="10">
    <source>
        <dbReference type="RuleBase" id="RU363054"/>
    </source>
</evidence>
<keyword evidence="6 9" id="KW-0812">Transmembrane</keyword>
<dbReference type="PANTHER" id="PTHR30425">
    <property type="entry name" value="PHOSPHATE TRANSPORT SYSTEM PERMEASE PROTEIN PST"/>
    <property type="match status" value="1"/>
</dbReference>
<dbReference type="Proteomes" id="UP000191901">
    <property type="component" value="Chromosome"/>
</dbReference>
<evidence type="ECO:0000256" key="8">
    <source>
        <dbReference type="ARBA" id="ARBA00023136"/>
    </source>
</evidence>
<dbReference type="PROSITE" id="PS50928">
    <property type="entry name" value="ABC_TM1"/>
    <property type="match status" value="1"/>
</dbReference>
<dbReference type="EMBL" id="CP021983">
    <property type="protein sequence ID" value="ASC70412.1"/>
    <property type="molecule type" value="Genomic_DNA"/>
</dbReference>
<evidence type="ECO:0000256" key="4">
    <source>
        <dbReference type="ARBA" id="ARBA00022475"/>
    </source>
</evidence>
<dbReference type="InterPro" id="IPR051124">
    <property type="entry name" value="Phosphate_Transport_Permease"/>
</dbReference>
<dbReference type="InterPro" id="IPR035906">
    <property type="entry name" value="MetI-like_sf"/>
</dbReference>
<evidence type="ECO:0000256" key="9">
    <source>
        <dbReference type="RuleBase" id="RU363032"/>
    </source>
</evidence>
<evidence type="ECO:0000256" key="3">
    <source>
        <dbReference type="ARBA" id="ARBA00022448"/>
    </source>
</evidence>
<keyword evidence="3 9" id="KW-0813">Transport</keyword>
<dbReference type="GO" id="GO:0006817">
    <property type="term" value="P:phosphate ion transport"/>
    <property type="evidence" value="ECO:0007669"/>
    <property type="project" value="UniProtKB-KW"/>
</dbReference>